<dbReference type="PANTHER" id="PTHR35564:SF4">
    <property type="entry name" value="CYTOPLASMIC PROTEIN"/>
    <property type="match status" value="1"/>
</dbReference>
<name>A0A255YYE4_9PROT</name>
<dbReference type="InterPro" id="IPR010732">
    <property type="entry name" value="T6SS_TssG-like"/>
</dbReference>
<proteinExistence type="predicted"/>
<evidence type="ECO:0008006" key="3">
    <source>
        <dbReference type="Google" id="ProtNLM"/>
    </source>
</evidence>
<dbReference type="Proteomes" id="UP000216998">
    <property type="component" value="Unassembled WGS sequence"/>
</dbReference>
<dbReference type="NCBIfam" id="TIGR03347">
    <property type="entry name" value="VI_chp_1"/>
    <property type="match status" value="1"/>
</dbReference>
<dbReference type="Pfam" id="PF06996">
    <property type="entry name" value="T6SS_TssG"/>
    <property type="match status" value="1"/>
</dbReference>
<evidence type="ECO:0000313" key="2">
    <source>
        <dbReference type="Proteomes" id="UP000216998"/>
    </source>
</evidence>
<sequence length="328" mass="35330">MATQGGHTRTDLTRLLRDTPQSFELDQLFRLWHLSGEGDLTLPAMRGLGFALGDAMGTSIEGEGSGMPAMVAFAITGPAGLLPRHLTARLALEARAGDTALADFLDMMSSRFTTLAHLGWRRSDPAALREQDEGAALAPLLALAGMGTEGFPALVTQGAAGIDADGIAYFAAILGAQPRSADGLARLLSGVLCLPVELVQFHGGWLTLPSESLARLGGSRPLSQGPALGQRRWEVQSRLAIIIGPVAPEWISRTMLAGDESTPLEWLRRLTRLYLGSGFSVDLRIRVRTEAIPEVTDPPTPRRLGLDSWMGRPKHTGQVEDCRFHWQI</sequence>
<dbReference type="EMBL" id="NOXU01000029">
    <property type="protein sequence ID" value="OYQ34199.1"/>
    <property type="molecule type" value="Genomic_DNA"/>
</dbReference>
<dbReference type="OrthoDB" id="1523296at2"/>
<keyword evidence="2" id="KW-1185">Reference proteome</keyword>
<protein>
    <recommendedName>
        <fullName evidence="3">Type VI secretion protein</fullName>
    </recommendedName>
</protein>
<reference evidence="1 2" key="1">
    <citation type="submission" date="2017-07" db="EMBL/GenBank/DDBJ databases">
        <title>Niveispirillum cyanobacteriorum sp. nov., isolated from cyanobacterial aggregates in a eutrophic lake.</title>
        <authorList>
            <person name="Cai H."/>
        </authorList>
    </citation>
    <scope>NUCLEOTIDE SEQUENCE [LARGE SCALE GENOMIC DNA]</scope>
    <source>
        <strain evidence="2">TH1-14</strain>
    </source>
</reference>
<organism evidence="1 2">
    <name type="scientific">Niveispirillum lacus</name>
    <dbReference type="NCBI Taxonomy" id="1981099"/>
    <lineage>
        <taxon>Bacteria</taxon>
        <taxon>Pseudomonadati</taxon>
        <taxon>Pseudomonadota</taxon>
        <taxon>Alphaproteobacteria</taxon>
        <taxon>Rhodospirillales</taxon>
        <taxon>Azospirillaceae</taxon>
        <taxon>Niveispirillum</taxon>
    </lineage>
</organism>
<dbReference type="AlphaFoldDB" id="A0A255YYE4"/>
<accession>A0A255YYE4</accession>
<gene>
    <name evidence="1" type="ORF">CHU95_12140</name>
</gene>
<dbReference type="RefSeq" id="WP_094456609.1">
    <property type="nucleotide sequence ID" value="NZ_NOXU01000029.1"/>
</dbReference>
<comment type="caution">
    <text evidence="1">The sequence shown here is derived from an EMBL/GenBank/DDBJ whole genome shotgun (WGS) entry which is preliminary data.</text>
</comment>
<evidence type="ECO:0000313" key="1">
    <source>
        <dbReference type="EMBL" id="OYQ34199.1"/>
    </source>
</evidence>
<dbReference type="PANTHER" id="PTHR35564">
    <property type="match status" value="1"/>
</dbReference>